<evidence type="ECO:0000313" key="11">
    <source>
        <dbReference type="EMBL" id="KAK5102112.1"/>
    </source>
</evidence>
<evidence type="ECO:0000259" key="9">
    <source>
        <dbReference type="PROSITE" id="PS51192"/>
    </source>
</evidence>
<evidence type="ECO:0000256" key="7">
    <source>
        <dbReference type="RuleBase" id="RU365068"/>
    </source>
</evidence>
<dbReference type="EMBL" id="JAVRRG010000003">
    <property type="protein sequence ID" value="KAK5102112.1"/>
    <property type="molecule type" value="Genomic_DNA"/>
</dbReference>
<feature type="compositionally biased region" description="Gly residues" evidence="8">
    <location>
        <begin position="622"/>
        <end position="642"/>
    </location>
</feature>
<dbReference type="CDD" id="cd18787">
    <property type="entry name" value="SF2_C_DEAD"/>
    <property type="match status" value="1"/>
</dbReference>
<gene>
    <name evidence="11" type="ORF">LTR24_000343</name>
</gene>
<evidence type="ECO:0000256" key="3">
    <source>
        <dbReference type="ARBA" id="ARBA00022806"/>
    </source>
</evidence>
<dbReference type="Pfam" id="PF00271">
    <property type="entry name" value="Helicase_C"/>
    <property type="match status" value="1"/>
</dbReference>
<comment type="caution">
    <text evidence="11">The sequence shown here is derived from an EMBL/GenBank/DDBJ whole genome shotgun (WGS) entry which is preliminary data.</text>
</comment>
<evidence type="ECO:0000256" key="1">
    <source>
        <dbReference type="ARBA" id="ARBA00022741"/>
    </source>
</evidence>
<dbReference type="InterPro" id="IPR027417">
    <property type="entry name" value="P-loop_NTPase"/>
</dbReference>
<evidence type="ECO:0000313" key="12">
    <source>
        <dbReference type="Proteomes" id="UP001345013"/>
    </source>
</evidence>
<dbReference type="InterPro" id="IPR000629">
    <property type="entry name" value="RNA-helicase_DEAD-box_CS"/>
</dbReference>
<evidence type="ECO:0000256" key="8">
    <source>
        <dbReference type="SAM" id="MobiDB-lite"/>
    </source>
</evidence>
<reference evidence="11 12" key="1">
    <citation type="submission" date="2023-08" db="EMBL/GenBank/DDBJ databases">
        <title>Black Yeasts Isolated from many extreme environments.</title>
        <authorList>
            <person name="Coleine C."/>
            <person name="Stajich J.E."/>
            <person name="Selbmann L."/>
        </authorList>
    </citation>
    <scope>NUCLEOTIDE SEQUENCE [LARGE SCALE GENOMIC DNA]</scope>
    <source>
        <strain evidence="11 12">CCFEE 5885</strain>
    </source>
</reference>
<proteinExistence type="inferred from homology"/>
<feature type="compositionally biased region" description="Gly residues" evidence="8">
    <location>
        <begin position="650"/>
        <end position="662"/>
    </location>
</feature>
<dbReference type="Proteomes" id="UP001345013">
    <property type="component" value="Unassembled WGS sequence"/>
</dbReference>
<keyword evidence="12" id="KW-1185">Reference proteome</keyword>
<feature type="compositionally biased region" description="Gly residues" evidence="8">
    <location>
        <begin position="587"/>
        <end position="613"/>
    </location>
</feature>
<keyword evidence="5 7" id="KW-0694">RNA-binding</keyword>
<feature type="compositionally biased region" description="Basic and acidic residues" evidence="8">
    <location>
        <begin position="677"/>
        <end position="696"/>
    </location>
</feature>
<feature type="domain" description="Helicase C-terminal" evidence="10">
    <location>
        <begin position="314"/>
        <end position="481"/>
    </location>
</feature>
<evidence type="ECO:0000256" key="2">
    <source>
        <dbReference type="ARBA" id="ARBA00022801"/>
    </source>
</evidence>
<comment type="similarity">
    <text evidence="6">Belongs to the DEAD box helicase family.</text>
</comment>
<dbReference type="InterPro" id="IPR001650">
    <property type="entry name" value="Helicase_C-like"/>
</dbReference>
<dbReference type="PROSITE" id="PS51194">
    <property type="entry name" value="HELICASE_CTER"/>
    <property type="match status" value="1"/>
</dbReference>
<dbReference type="InterPro" id="IPR014001">
    <property type="entry name" value="Helicase_ATP-bd"/>
</dbReference>
<keyword evidence="4 6" id="KW-0067">ATP-binding</keyword>
<evidence type="ECO:0000256" key="4">
    <source>
        <dbReference type="ARBA" id="ARBA00022840"/>
    </source>
</evidence>
<dbReference type="SMART" id="SM00490">
    <property type="entry name" value="HELICc"/>
    <property type="match status" value="1"/>
</dbReference>
<dbReference type="EC" id="3.6.4.13" evidence="7"/>
<keyword evidence="2 6" id="KW-0378">Hydrolase</keyword>
<dbReference type="InterPro" id="IPR011545">
    <property type="entry name" value="DEAD/DEAH_box_helicase_dom"/>
</dbReference>
<name>A0ABR0KNJ1_9EURO</name>
<feature type="compositionally biased region" description="Basic and acidic residues" evidence="8">
    <location>
        <begin position="575"/>
        <end position="586"/>
    </location>
</feature>
<feature type="region of interest" description="Disordered" evidence="8">
    <location>
        <begin position="575"/>
        <end position="696"/>
    </location>
</feature>
<comment type="function">
    <text evidence="7">RNA helicase.</text>
</comment>
<protein>
    <recommendedName>
        <fullName evidence="7">ATP-dependent RNA helicase</fullName>
        <ecNumber evidence="7">3.6.4.13</ecNumber>
    </recommendedName>
</protein>
<feature type="domain" description="Helicase ATP-binding" evidence="9">
    <location>
        <begin position="84"/>
        <end position="279"/>
    </location>
</feature>
<dbReference type="Gene3D" id="3.40.50.300">
    <property type="entry name" value="P-loop containing nucleotide triphosphate hydrolases"/>
    <property type="match status" value="2"/>
</dbReference>
<organism evidence="11 12">
    <name type="scientific">Lithohypha guttulata</name>
    <dbReference type="NCBI Taxonomy" id="1690604"/>
    <lineage>
        <taxon>Eukaryota</taxon>
        <taxon>Fungi</taxon>
        <taxon>Dikarya</taxon>
        <taxon>Ascomycota</taxon>
        <taxon>Pezizomycotina</taxon>
        <taxon>Eurotiomycetes</taxon>
        <taxon>Chaetothyriomycetidae</taxon>
        <taxon>Chaetothyriales</taxon>
        <taxon>Trichomeriaceae</taxon>
        <taxon>Lithohypha</taxon>
    </lineage>
</organism>
<evidence type="ECO:0000256" key="6">
    <source>
        <dbReference type="RuleBase" id="RU000492"/>
    </source>
</evidence>
<keyword evidence="3 6" id="KW-0347">Helicase</keyword>
<comment type="domain">
    <text evidence="7">The Q motif is unique to and characteristic of the DEAD box family of RNA helicases and controls ATP binding and hydrolysis.</text>
</comment>
<dbReference type="PROSITE" id="PS00039">
    <property type="entry name" value="DEAD_ATP_HELICASE"/>
    <property type="match status" value="1"/>
</dbReference>
<dbReference type="SMART" id="SM00487">
    <property type="entry name" value="DEXDc"/>
    <property type="match status" value="1"/>
</dbReference>
<dbReference type="SUPFAM" id="SSF52540">
    <property type="entry name" value="P-loop containing nucleoside triphosphate hydrolases"/>
    <property type="match status" value="2"/>
</dbReference>
<dbReference type="Pfam" id="PF00270">
    <property type="entry name" value="DEAD"/>
    <property type="match status" value="1"/>
</dbReference>
<dbReference type="PANTHER" id="PTHR24031">
    <property type="entry name" value="RNA HELICASE"/>
    <property type="match status" value="1"/>
</dbReference>
<keyword evidence="1 6" id="KW-0547">Nucleotide-binding</keyword>
<sequence>MYHQITITSTAAIVAKMSFSSMYRRLQQATAEAQSSMQDSNEKPSEFTRFDELAQHGIISHKVIDTITQRMNITTMTEVQKMTLNHCLDGSDVIAQAKTGTGKTLAFLLPIVQRILRDPELERRSHGSASVGDIRALIISPTRELAEQIAVEAKKIVGNTSVKVQTAVGGTQKSQHLRRMQYEGCHILVGTPGRILDIISDRSTGVSLKNIETFVLDEADRLLDIGFAPAIADIASHMPNPSQLTSDGRPARQTLMFSATVPKSVVQLVRSTLRPDFKFIRTVDPDESPTHERVPQHVVFGKGLQNQIPIIMEVANKAIQAHKTDPENNMPFKAIVYFGSTAEVAMTFEAFSKMRDPDQPRSIFSAHPLDPCRIFQMHGKLQQAQRTRESQGFRTSESAILFSSDVTARGMDFPDVSHVIQIGLPRSSDDYVHRIGRTGRAGKSGTGWLILNNDERRDITQRMRNSGINLVESPLVTADLDMTRGAQIPSHIARLLKLVEVGVKSVPYNVKAATYSALLGVLNQQNPHRSKQEQLNMMNELAKFGWGMNEPPALSRNLVAKIGFAGLTGLRLEEPRERGFDDRDGGRGGYGGRDGGRGGGFGGRDGGRGGFGGSRDDRDPFGRGGSGGESVSGKGVFGGGSGDAFDALGMGAGQQRGGGGRGGGDRDRGGRGYGGRGGDRDGGRGGDRDRGRGGRY</sequence>
<comment type="catalytic activity">
    <reaction evidence="7">
        <text>ATP + H2O = ADP + phosphate + H(+)</text>
        <dbReference type="Rhea" id="RHEA:13065"/>
        <dbReference type="ChEBI" id="CHEBI:15377"/>
        <dbReference type="ChEBI" id="CHEBI:15378"/>
        <dbReference type="ChEBI" id="CHEBI:30616"/>
        <dbReference type="ChEBI" id="CHEBI:43474"/>
        <dbReference type="ChEBI" id="CHEBI:456216"/>
        <dbReference type="EC" id="3.6.4.13"/>
    </reaction>
</comment>
<dbReference type="PROSITE" id="PS51192">
    <property type="entry name" value="HELICASE_ATP_BIND_1"/>
    <property type="match status" value="1"/>
</dbReference>
<evidence type="ECO:0000259" key="10">
    <source>
        <dbReference type="PROSITE" id="PS51194"/>
    </source>
</evidence>
<evidence type="ECO:0000256" key="5">
    <source>
        <dbReference type="ARBA" id="ARBA00022884"/>
    </source>
</evidence>
<accession>A0ABR0KNJ1</accession>